<proteinExistence type="predicted"/>
<sequence length="155" mass="17310">MFNGDGGKVTTIDPPKPPSYERATKFPPNAPSSNRKRPRQDSQPDIFTQFWDKLNKLESKVGELQADNAQLRVENAQLKDKFAGLEKRCEGLEAQVALSLANGNDTEEATMIEIRDDIDSLNGRVASIESGRDEEFSEQIKEEIFDELAKRLLGG</sequence>
<evidence type="ECO:0000256" key="2">
    <source>
        <dbReference type="SAM" id="MobiDB-lite"/>
    </source>
</evidence>
<dbReference type="AlphaFoldDB" id="A0A4Q2UWL4"/>
<dbReference type="Proteomes" id="UP000290540">
    <property type="component" value="Unassembled WGS sequence"/>
</dbReference>
<evidence type="ECO:0000313" key="3">
    <source>
        <dbReference type="EMBL" id="RYC78344.1"/>
    </source>
</evidence>
<protein>
    <submittedName>
        <fullName evidence="3">Uncharacterized protein</fullName>
    </submittedName>
</protein>
<gene>
    <name evidence="3" type="ORF">BFJ63_vAg18782</name>
</gene>
<dbReference type="EMBL" id="MQTW01001223">
    <property type="protein sequence ID" value="RYC78344.1"/>
    <property type="molecule type" value="Genomic_DNA"/>
</dbReference>
<name>A0A4Q2UWL4_FUSOX</name>
<comment type="caution">
    <text evidence="3">The sequence shown here is derived from an EMBL/GenBank/DDBJ whole genome shotgun (WGS) entry which is preliminary data.</text>
</comment>
<evidence type="ECO:0000256" key="1">
    <source>
        <dbReference type="SAM" id="Coils"/>
    </source>
</evidence>
<evidence type="ECO:0000313" key="4">
    <source>
        <dbReference type="Proteomes" id="UP000290540"/>
    </source>
</evidence>
<organism evidence="3 4">
    <name type="scientific">Fusarium oxysporum f. sp. narcissi</name>
    <dbReference type="NCBI Taxonomy" id="451672"/>
    <lineage>
        <taxon>Eukaryota</taxon>
        <taxon>Fungi</taxon>
        <taxon>Dikarya</taxon>
        <taxon>Ascomycota</taxon>
        <taxon>Pezizomycotina</taxon>
        <taxon>Sordariomycetes</taxon>
        <taxon>Hypocreomycetidae</taxon>
        <taxon>Hypocreales</taxon>
        <taxon>Nectriaceae</taxon>
        <taxon>Fusarium</taxon>
        <taxon>Fusarium oxysporum species complex</taxon>
    </lineage>
</organism>
<dbReference type="Gene3D" id="1.20.5.340">
    <property type="match status" value="1"/>
</dbReference>
<keyword evidence="1" id="KW-0175">Coiled coil</keyword>
<accession>A0A4Q2UWL4</accession>
<feature type="coiled-coil region" evidence="1">
    <location>
        <begin position="54"/>
        <end position="95"/>
    </location>
</feature>
<reference evidence="3 4" key="1">
    <citation type="submission" date="2016-12" db="EMBL/GenBank/DDBJ databases">
        <title>Draft genome sequence of Fusarium oxysporum causing rot on Narcissus.</title>
        <authorList>
            <person name="Armitage A.D."/>
            <person name="Taylor A."/>
            <person name="Clarkson J.P."/>
            <person name="Harrison R.J."/>
            <person name="Jackson A.C."/>
        </authorList>
    </citation>
    <scope>NUCLEOTIDE SEQUENCE [LARGE SCALE GENOMIC DNA]</scope>
    <source>
        <strain evidence="3 4">N139</strain>
    </source>
</reference>
<feature type="region of interest" description="Disordered" evidence="2">
    <location>
        <begin position="1"/>
        <end position="45"/>
    </location>
</feature>